<sequence length="647" mass="70307">MEPGVQAQTRAFAATGSSGNPRILISGAPASGKGTQCELIVEEFGVVHISTGDMLRSAVKNKTELGLKAKEFMDAGKLVTDELVISMLKERLSQPDVARNGYLLDGFPRTSAQADALDEAGVGFDAVVKLEVPDEVLVERVIGRRSDPETGKVYHMKFSPPESEEIAERLVQRSDDTEEKVKVRLNAFYEHAAAIDKKYSDGSLMTVLNGNRDKNEVFSDISKIVRASVSKRNPLNTIIMGAPGSGKGTQCELIVEELNCVHLSTGDMLRSAVKAQSELGNQAKAFMDAGKLVPDELVIGLIEEKLQDPVVKKNGWLLDGFPRTVAQAEALKAAGVAPDVAVSLEVPDDEIVQRIVGRRSDPETGRIYHLTFDPPETEEVASRLTQRSDDTEEKVRTRLAMYKENADLVKNEYGDKVVLINGVQPKAAVFDDVLKEIERFSNDDNDDSNSKSSAPSISDFVRKAEEAFEKGYLENEDVNWSGQAAAEASRIDPGTSSTSDIGMRPALATGDVLAFVVFVVIGRLRHGESVLTLDAVSTAAPFLIAWLSISPFLGAYTSKATESWKSLWSYLLRSWAVCIPVGLAIRGAATQHVPPAPFAVISMLTTLFLLASWRSAYFTVAGPTVEGDRGAGLFDGLKMILTLVRRW</sequence>
<name>A0AAV8UVB7_9RHOD</name>
<evidence type="ECO:0000256" key="1">
    <source>
        <dbReference type="ARBA" id="ARBA00022679"/>
    </source>
</evidence>
<dbReference type="PROSITE" id="PS00113">
    <property type="entry name" value="ADENYLATE_KINASE"/>
    <property type="match status" value="2"/>
</dbReference>
<dbReference type="InterPro" id="IPR033690">
    <property type="entry name" value="Adenylat_kinase_CS"/>
</dbReference>
<dbReference type="InterPro" id="IPR006259">
    <property type="entry name" value="Adenyl_kin_sub"/>
</dbReference>
<dbReference type="GO" id="GO:0004017">
    <property type="term" value="F:AMP kinase activity"/>
    <property type="evidence" value="ECO:0007669"/>
    <property type="project" value="InterPro"/>
</dbReference>
<dbReference type="CDD" id="cd01428">
    <property type="entry name" value="ADK"/>
    <property type="match status" value="2"/>
</dbReference>
<dbReference type="Pfam" id="PF00406">
    <property type="entry name" value="ADK"/>
    <property type="match status" value="2"/>
</dbReference>
<dbReference type="Gene3D" id="3.40.50.300">
    <property type="entry name" value="P-loop containing nucleotide triphosphate hydrolases"/>
    <property type="match status" value="2"/>
</dbReference>
<organism evidence="4 5">
    <name type="scientific">Rhodosorus marinus</name>
    <dbReference type="NCBI Taxonomy" id="101924"/>
    <lineage>
        <taxon>Eukaryota</taxon>
        <taxon>Rhodophyta</taxon>
        <taxon>Stylonematophyceae</taxon>
        <taxon>Stylonematales</taxon>
        <taxon>Stylonemataceae</taxon>
        <taxon>Rhodosorus</taxon>
    </lineage>
</organism>
<gene>
    <name evidence="4" type="ORF">NDN08_002962</name>
</gene>
<dbReference type="InterPro" id="IPR021414">
    <property type="entry name" value="DUF3054"/>
</dbReference>
<dbReference type="AlphaFoldDB" id="A0AAV8UVB7"/>
<dbReference type="SUPFAM" id="SSF52540">
    <property type="entry name" value="P-loop containing nucleoside triphosphate hydrolases"/>
    <property type="match status" value="2"/>
</dbReference>
<keyword evidence="1" id="KW-0808">Transferase</keyword>
<accession>A0AAV8UVB7</accession>
<evidence type="ECO:0000313" key="4">
    <source>
        <dbReference type="EMBL" id="KAJ8906469.1"/>
    </source>
</evidence>
<dbReference type="HAMAP" id="MF_00235">
    <property type="entry name" value="Adenylate_kinase_Adk"/>
    <property type="match status" value="2"/>
</dbReference>
<dbReference type="EMBL" id="JAMWBK010000003">
    <property type="protein sequence ID" value="KAJ8906469.1"/>
    <property type="molecule type" value="Genomic_DNA"/>
</dbReference>
<evidence type="ECO:0000313" key="5">
    <source>
        <dbReference type="Proteomes" id="UP001157974"/>
    </source>
</evidence>
<dbReference type="InterPro" id="IPR027417">
    <property type="entry name" value="P-loop_NTPase"/>
</dbReference>
<dbReference type="NCBIfam" id="TIGR01351">
    <property type="entry name" value="adk"/>
    <property type="match status" value="2"/>
</dbReference>
<dbReference type="PANTHER" id="PTHR23359">
    <property type="entry name" value="NUCLEOTIDE KINASE"/>
    <property type="match status" value="1"/>
</dbReference>
<dbReference type="FunFam" id="3.40.50.300:FF:000106">
    <property type="entry name" value="Adenylate kinase mitochondrial"/>
    <property type="match status" value="2"/>
</dbReference>
<reference evidence="4 5" key="1">
    <citation type="journal article" date="2023" name="Nat. Commun.">
        <title>Origin of minicircular mitochondrial genomes in red algae.</title>
        <authorList>
            <person name="Lee Y."/>
            <person name="Cho C.H."/>
            <person name="Lee Y.M."/>
            <person name="Park S.I."/>
            <person name="Yang J.H."/>
            <person name="West J.A."/>
            <person name="Bhattacharya D."/>
            <person name="Yoon H.S."/>
        </authorList>
    </citation>
    <scope>NUCLEOTIDE SEQUENCE [LARGE SCALE GENOMIC DNA]</scope>
    <source>
        <strain evidence="4 5">CCMP1338</strain>
        <tissue evidence="4">Whole cell</tissue>
    </source>
</reference>
<dbReference type="GO" id="GO:0005524">
    <property type="term" value="F:ATP binding"/>
    <property type="evidence" value="ECO:0007669"/>
    <property type="project" value="InterPro"/>
</dbReference>
<dbReference type="PRINTS" id="PR00094">
    <property type="entry name" value="ADENYLTKNASE"/>
</dbReference>
<dbReference type="InterPro" id="IPR000850">
    <property type="entry name" value="Adenylat/UMP-CMP_kin"/>
</dbReference>
<proteinExistence type="inferred from homology"/>
<evidence type="ECO:0000256" key="2">
    <source>
        <dbReference type="ARBA" id="ARBA00022741"/>
    </source>
</evidence>
<protein>
    <recommendedName>
        <fullName evidence="6">Adenylate kinase</fullName>
    </recommendedName>
</protein>
<dbReference type="Pfam" id="PF11255">
    <property type="entry name" value="DUF3054"/>
    <property type="match status" value="1"/>
</dbReference>
<dbReference type="Proteomes" id="UP001157974">
    <property type="component" value="Unassembled WGS sequence"/>
</dbReference>
<comment type="caution">
    <text evidence="4">The sequence shown here is derived from an EMBL/GenBank/DDBJ whole genome shotgun (WGS) entry which is preliminary data.</text>
</comment>
<keyword evidence="5" id="KW-1185">Reference proteome</keyword>
<evidence type="ECO:0008006" key="6">
    <source>
        <dbReference type="Google" id="ProtNLM"/>
    </source>
</evidence>
<keyword evidence="3" id="KW-0418">Kinase</keyword>
<evidence type="ECO:0000256" key="3">
    <source>
        <dbReference type="ARBA" id="ARBA00022777"/>
    </source>
</evidence>
<keyword evidence="2" id="KW-0547">Nucleotide-binding</keyword>